<organism evidence="2 3">
    <name type="scientific">Bordetella genomosp. 1</name>
    <dbReference type="NCBI Taxonomy" id="1395607"/>
    <lineage>
        <taxon>Bacteria</taxon>
        <taxon>Pseudomonadati</taxon>
        <taxon>Pseudomonadota</taxon>
        <taxon>Betaproteobacteria</taxon>
        <taxon>Burkholderiales</taxon>
        <taxon>Alcaligenaceae</taxon>
        <taxon>Bordetella</taxon>
    </lineage>
</organism>
<feature type="domain" description="ASCH" evidence="1">
    <location>
        <begin position="30"/>
        <end position="153"/>
    </location>
</feature>
<dbReference type="InterPro" id="IPR009326">
    <property type="entry name" value="DUF984"/>
</dbReference>
<evidence type="ECO:0000313" key="3">
    <source>
        <dbReference type="Proteomes" id="UP000217005"/>
    </source>
</evidence>
<reference evidence="2 3" key="1">
    <citation type="submission" date="2017-05" db="EMBL/GenBank/DDBJ databases">
        <title>Complete and WGS of Bordetella genogroups.</title>
        <authorList>
            <person name="Spilker T."/>
            <person name="LiPuma J."/>
        </authorList>
    </citation>
    <scope>NUCLEOTIDE SEQUENCE [LARGE SCALE GENOMIC DNA]</scope>
    <source>
        <strain evidence="2 3">AU17610</strain>
    </source>
</reference>
<dbReference type="SUPFAM" id="SSF88697">
    <property type="entry name" value="PUA domain-like"/>
    <property type="match status" value="1"/>
</dbReference>
<proteinExistence type="predicted"/>
<dbReference type="RefSeq" id="WP_094828852.1">
    <property type="nucleotide sequence ID" value="NZ_NEVL01000006.1"/>
</dbReference>
<dbReference type="CDD" id="cd06553">
    <property type="entry name" value="ASCH_Ef3133_like"/>
    <property type="match status" value="1"/>
</dbReference>
<evidence type="ECO:0000259" key="1">
    <source>
        <dbReference type="SMART" id="SM01022"/>
    </source>
</evidence>
<dbReference type="Proteomes" id="UP000217005">
    <property type="component" value="Unassembled WGS sequence"/>
</dbReference>
<dbReference type="PANTHER" id="PTHR39203">
    <property type="entry name" value="CYTOPLASMIC PROTEIN-RELATED"/>
    <property type="match status" value="1"/>
</dbReference>
<dbReference type="InterPro" id="IPR007374">
    <property type="entry name" value="ASCH_domain"/>
</dbReference>
<dbReference type="EMBL" id="NEVL01000006">
    <property type="protein sequence ID" value="OZI28926.1"/>
    <property type="molecule type" value="Genomic_DNA"/>
</dbReference>
<accession>A0A261RV15</accession>
<gene>
    <name evidence="2" type="ORF">CEG14_23680</name>
</gene>
<comment type="caution">
    <text evidence="2">The sequence shown here is derived from an EMBL/GenBank/DDBJ whole genome shotgun (WGS) entry which is preliminary data.</text>
</comment>
<dbReference type="PANTHER" id="PTHR39203:SF1">
    <property type="entry name" value="CYTOPLASMIC PROTEIN"/>
    <property type="match status" value="1"/>
</dbReference>
<dbReference type="SMART" id="SM01022">
    <property type="entry name" value="ASCH"/>
    <property type="match status" value="1"/>
</dbReference>
<evidence type="ECO:0000313" key="2">
    <source>
        <dbReference type="EMBL" id="OZI28926.1"/>
    </source>
</evidence>
<dbReference type="PIRSF" id="PIRSF021320">
    <property type="entry name" value="DUF984"/>
    <property type="match status" value="1"/>
</dbReference>
<name>A0A261RV15_9BORD</name>
<dbReference type="AlphaFoldDB" id="A0A261RV15"/>
<dbReference type="InterPro" id="IPR015947">
    <property type="entry name" value="PUA-like_sf"/>
</dbReference>
<dbReference type="Gene3D" id="3.10.400.10">
    <property type="entry name" value="Sulfate adenylyltransferase"/>
    <property type="match status" value="1"/>
</dbReference>
<dbReference type="OrthoDB" id="9807542at2"/>
<protein>
    <recommendedName>
        <fullName evidence="1">ASCH domain-containing protein</fullName>
    </recommendedName>
</protein>
<sequence>MTQPHSSVDALWQRYRALDPDAPAAPPDVYHFCDNPADAALCLALVLQGQKRATACALAQLRLAGAPVPRPGDLAIVTDWAGEAAAVLRTLAVDVRRFDEVDAAFAALEGEGDGSLAWWRQAHHDYFTRVLAGTGVPVDDDLEIACEQFEVVLRR</sequence>
<dbReference type="Pfam" id="PF04266">
    <property type="entry name" value="ASCH"/>
    <property type="match status" value="1"/>
</dbReference>